<evidence type="ECO:0000256" key="4">
    <source>
        <dbReference type="ARBA" id="ARBA00017063"/>
    </source>
</evidence>
<dbReference type="InterPro" id="IPR038744">
    <property type="entry name" value="Hri1_N"/>
</dbReference>
<dbReference type="AlphaFoldDB" id="A0A6G1GSK9"/>
<evidence type="ECO:0000313" key="9">
    <source>
        <dbReference type="Proteomes" id="UP000800041"/>
    </source>
</evidence>
<reference evidence="8" key="1">
    <citation type="journal article" date="2020" name="Stud. Mycol.">
        <title>101 Dothideomycetes genomes: a test case for predicting lifestyles and emergence of pathogens.</title>
        <authorList>
            <person name="Haridas S."/>
            <person name="Albert R."/>
            <person name="Binder M."/>
            <person name="Bloem J."/>
            <person name="Labutti K."/>
            <person name="Salamov A."/>
            <person name="Andreopoulos B."/>
            <person name="Baker S."/>
            <person name="Barry K."/>
            <person name="Bills G."/>
            <person name="Bluhm B."/>
            <person name="Cannon C."/>
            <person name="Castanera R."/>
            <person name="Culley D."/>
            <person name="Daum C."/>
            <person name="Ezra D."/>
            <person name="Gonzalez J."/>
            <person name="Henrissat B."/>
            <person name="Kuo A."/>
            <person name="Liang C."/>
            <person name="Lipzen A."/>
            <person name="Lutzoni F."/>
            <person name="Magnuson J."/>
            <person name="Mondo S."/>
            <person name="Nolan M."/>
            <person name="Ohm R."/>
            <person name="Pangilinan J."/>
            <person name="Park H.-J."/>
            <person name="Ramirez L."/>
            <person name="Alfaro M."/>
            <person name="Sun H."/>
            <person name="Tritt A."/>
            <person name="Yoshinaga Y."/>
            <person name="Zwiers L.-H."/>
            <person name="Turgeon B."/>
            <person name="Goodwin S."/>
            <person name="Spatafora J."/>
            <person name="Crous P."/>
            <person name="Grigoriev I."/>
        </authorList>
    </citation>
    <scope>NUCLEOTIDE SEQUENCE</scope>
    <source>
        <strain evidence="8">CBS 113979</strain>
    </source>
</reference>
<dbReference type="CDD" id="cd11693">
    <property type="entry name" value="HRI1_C_like"/>
    <property type="match status" value="1"/>
</dbReference>
<dbReference type="GO" id="GO:0005737">
    <property type="term" value="C:cytoplasm"/>
    <property type="evidence" value="ECO:0007669"/>
    <property type="project" value="UniProtKB-SubCell"/>
</dbReference>
<dbReference type="Gene3D" id="2.40.128.320">
    <property type="entry name" value="Protein HRI1, N-terminal domain"/>
    <property type="match status" value="1"/>
</dbReference>
<name>A0A6G1GSK9_9PEZI</name>
<gene>
    <name evidence="8" type="ORF">K402DRAFT_162225</name>
</gene>
<dbReference type="CDD" id="cd11692">
    <property type="entry name" value="HRI1_N_like"/>
    <property type="match status" value="1"/>
</dbReference>
<sequence>MRPSISQRVHYRAGDAEPSESTSTIVLTSPSRVFVDIRVKKPTSFEEAIFLADVGSADLIDWAFAGRSQGHMLGDEPGKPFSQEWIHWLDSKVPYGAATEKDAGLMYAQDDPTLTLEVGKNVDAETGAESTYEELWKDLPIEECEDGGKLYCMTAKLDHPEGKARGVMVRLGRFCQGILQVGSTISMERWAWNPHGYPENWKRIVGIGPHTIPCSMLNRPSINEGDEYPTERGVWRVQEKFSWTEGEATESSFLEMGKDPKGWF</sequence>
<feature type="region of interest" description="Disordered" evidence="7">
    <location>
        <begin position="1"/>
        <end position="23"/>
    </location>
</feature>
<comment type="subcellular location">
    <subcellularLocation>
        <location evidence="2">Cytoplasm</location>
    </subcellularLocation>
    <subcellularLocation>
        <location evidence="1">Nucleus</location>
    </subcellularLocation>
</comment>
<dbReference type="EMBL" id="ML977173">
    <property type="protein sequence ID" value="KAF1983739.1"/>
    <property type="molecule type" value="Genomic_DNA"/>
</dbReference>
<evidence type="ECO:0000256" key="2">
    <source>
        <dbReference type="ARBA" id="ARBA00004496"/>
    </source>
</evidence>
<evidence type="ECO:0000256" key="7">
    <source>
        <dbReference type="SAM" id="MobiDB-lite"/>
    </source>
</evidence>
<dbReference type="Proteomes" id="UP000800041">
    <property type="component" value="Unassembled WGS sequence"/>
</dbReference>
<dbReference type="Pfam" id="PF16815">
    <property type="entry name" value="HRI1"/>
    <property type="match status" value="1"/>
</dbReference>
<keyword evidence="9" id="KW-1185">Reference proteome</keyword>
<dbReference type="InterPro" id="IPR043047">
    <property type="entry name" value="Hri1_N_sf"/>
</dbReference>
<evidence type="ECO:0000313" key="8">
    <source>
        <dbReference type="EMBL" id="KAF1983739.1"/>
    </source>
</evidence>
<comment type="similarity">
    <text evidence="3">Belongs to the HRI1 family.</text>
</comment>
<organism evidence="8 9">
    <name type="scientific">Aulographum hederae CBS 113979</name>
    <dbReference type="NCBI Taxonomy" id="1176131"/>
    <lineage>
        <taxon>Eukaryota</taxon>
        <taxon>Fungi</taxon>
        <taxon>Dikarya</taxon>
        <taxon>Ascomycota</taxon>
        <taxon>Pezizomycotina</taxon>
        <taxon>Dothideomycetes</taxon>
        <taxon>Pleosporomycetidae</taxon>
        <taxon>Aulographales</taxon>
        <taxon>Aulographaceae</taxon>
    </lineage>
</organism>
<proteinExistence type="inferred from homology"/>
<evidence type="ECO:0000256" key="5">
    <source>
        <dbReference type="ARBA" id="ARBA00022490"/>
    </source>
</evidence>
<evidence type="ECO:0000256" key="6">
    <source>
        <dbReference type="ARBA" id="ARBA00023242"/>
    </source>
</evidence>
<keyword evidence="5" id="KW-0963">Cytoplasm</keyword>
<dbReference type="GO" id="GO:0005634">
    <property type="term" value="C:nucleus"/>
    <property type="evidence" value="ECO:0007669"/>
    <property type="project" value="UniProtKB-SubCell"/>
</dbReference>
<protein>
    <recommendedName>
        <fullName evidence="4">Protein HRI1</fullName>
    </recommendedName>
</protein>
<evidence type="ECO:0000256" key="1">
    <source>
        <dbReference type="ARBA" id="ARBA00004123"/>
    </source>
</evidence>
<accession>A0A6G1GSK9</accession>
<evidence type="ECO:0000256" key="3">
    <source>
        <dbReference type="ARBA" id="ARBA00005229"/>
    </source>
</evidence>
<dbReference type="InterPro" id="IPR031818">
    <property type="entry name" value="Hri1"/>
</dbReference>
<keyword evidence="6" id="KW-0539">Nucleus</keyword>
<dbReference type="OrthoDB" id="4045395at2759"/>